<reference evidence="1" key="1">
    <citation type="submission" date="2023-04" db="EMBL/GenBank/DDBJ databases">
        <title>A chromosome-level genome assembly of the parasitoid wasp Eretmocerus hayati.</title>
        <authorList>
            <person name="Zhong Y."/>
            <person name="Liu S."/>
            <person name="Liu Y."/>
        </authorList>
    </citation>
    <scope>NUCLEOTIDE SEQUENCE</scope>
    <source>
        <strain evidence="1">ZJU_SS_LIU_2023</strain>
    </source>
</reference>
<dbReference type="EMBL" id="CM056743">
    <property type="protein sequence ID" value="KAJ8671220.1"/>
    <property type="molecule type" value="Genomic_DNA"/>
</dbReference>
<sequence>MDLNLAHPRIEGRKLFIGGCIHVRSRSASGKTYWDCGKVCRGECKARAITRQGAAGLVVLKGSEHSAHTHPPDQGASKAEIVKINYKSTVEEHPELPPAQILRDNLGGLGRGVLVKLPERESLKKSLRRERRHDLPPNPK</sequence>
<organism evidence="1 2">
    <name type="scientific">Eretmocerus hayati</name>
    <dbReference type="NCBI Taxonomy" id="131215"/>
    <lineage>
        <taxon>Eukaryota</taxon>
        <taxon>Metazoa</taxon>
        <taxon>Ecdysozoa</taxon>
        <taxon>Arthropoda</taxon>
        <taxon>Hexapoda</taxon>
        <taxon>Insecta</taxon>
        <taxon>Pterygota</taxon>
        <taxon>Neoptera</taxon>
        <taxon>Endopterygota</taxon>
        <taxon>Hymenoptera</taxon>
        <taxon>Apocrita</taxon>
        <taxon>Proctotrupomorpha</taxon>
        <taxon>Chalcidoidea</taxon>
        <taxon>Aphelinidae</taxon>
        <taxon>Aphelininae</taxon>
        <taxon>Eretmocerus</taxon>
    </lineage>
</organism>
<comment type="caution">
    <text evidence="1">The sequence shown here is derived from an EMBL/GenBank/DDBJ whole genome shotgun (WGS) entry which is preliminary data.</text>
</comment>
<evidence type="ECO:0000313" key="1">
    <source>
        <dbReference type="EMBL" id="KAJ8671220.1"/>
    </source>
</evidence>
<keyword evidence="2" id="KW-1185">Reference proteome</keyword>
<evidence type="ECO:0000313" key="2">
    <source>
        <dbReference type="Proteomes" id="UP001239111"/>
    </source>
</evidence>
<dbReference type="Proteomes" id="UP001239111">
    <property type="component" value="Chromosome 3"/>
</dbReference>
<gene>
    <name evidence="1" type="ORF">QAD02_002479</name>
</gene>
<protein>
    <submittedName>
        <fullName evidence="1">Uncharacterized protein</fullName>
    </submittedName>
</protein>
<name>A0ACC2NNW4_9HYME</name>
<proteinExistence type="predicted"/>
<accession>A0ACC2NNW4</accession>